<dbReference type="PROSITE" id="PS50111">
    <property type="entry name" value="CHEMOTAXIS_TRANSDUC_2"/>
    <property type="match status" value="1"/>
</dbReference>
<evidence type="ECO:0000259" key="5">
    <source>
        <dbReference type="PROSITE" id="PS50885"/>
    </source>
</evidence>
<dbReference type="SMART" id="SM00283">
    <property type="entry name" value="MA"/>
    <property type="match status" value="1"/>
</dbReference>
<organism evidence="6 7">
    <name type="scientific">Methylobacterium isbiliense</name>
    <dbReference type="NCBI Taxonomy" id="315478"/>
    <lineage>
        <taxon>Bacteria</taxon>
        <taxon>Pseudomonadati</taxon>
        <taxon>Pseudomonadota</taxon>
        <taxon>Alphaproteobacteria</taxon>
        <taxon>Hyphomicrobiales</taxon>
        <taxon>Methylobacteriaceae</taxon>
        <taxon>Methylobacterium</taxon>
    </lineage>
</organism>
<keyword evidence="7" id="KW-1185">Reference proteome</keyword>
<comment type="caution">
    <text evidence="6">The sequence shown here is derived from an EMBL/GenBank/DDBJ whole genome shotgun (WGS) entry which is preliminary data.</text>
</comment>
<dbReference type="EMBL" id="BPQQ01000098">
    <property type="protein sequence ID" value="GJE04007.1"/>
    <property type="molecule type" value="Genomic_DNA"/>
</dbReference>
<comment type="similarity">
    <text evidence="2">Belongs to the methyl-accepting chemotaxis (MCP) protein family.</text>
</comment>
<protein>
    <recommendedName>
        <fullName evidence="8">Methyl-accepting chemotaxis protein 4</fullName>
    </recommendedName>
</protein>
<name>A0ABQ4SLA9_9HYPH</name>
<dbReference type="PROSITE" id="PS50885">
    <property type="entry name" value="HAMP"/>
    <property type="match status" value="1"/>
</dbReference>
<dbReference type="RefSeq" id="WP_238241378.1">
    <property type="nucleotide sequence ID" value="NZ_BPQQ01000098.1"/>
</dbReference>
<proteinExistence type="inferred from homology"/>
<gene>
    <name evidence="6" type="ORF">GMJLKIPL_5967</name>
</gene>
<evidence type="ECO:0000313" key="6">
    <source>
        <dbReference type="EMBL" id="GJE04007.1"/>
    </source>
</evidence>
<dbReference type="PANTHER" id="PTHR32089">
    <property type="entry name" value="METHYL-ACCEPTING CHEMOTAXIS PROTEIN MCPB"/>
    <property type="match status" value="1"/>
</dbReference>
<evidence type="ECO:0000256" key="1">
    <source>
        <dbReference type="ARBA" id="ARBA00023224"/>
    </source>
</evidence>
<evidence type="ECO:0000313" key="7">
    <source>
        <dbReference type="Proteomes" id="UP001055153"/>
    </source>
</evidence>
<dbReference type="Pfam" id="PF00015">
    <property type="entry name" value="MCPsignal"/>
    <property type="match status" value="1"/>
</dbReference>
<dbReference type="InterPro" id="IPR004090">
    <property type="entry name" value="Chemotax_Me-accpt_rcpt"/>
</dbReference>
<dbReference type="InterPro" id="IPR003660">
    <property type="entry name" value="HAMP_dom"/>
</dbReference>
<dbReference type="Gene3D" id="1.10.8.500">
    <property type="entry name" value="HAMP domain in histidine kinase"/>
    <property type="match status" value="1"/>
</dbReference>
<sequence length="653" mass="66235">MVRFRSLRSRIMAGFLAVLGLALAGFAATLVIAGGFRTAQADLGEAVAGSRRAEAADALTREGQLALATYLRTGLAKDRDGMVESLRRLADEIRGAGSAQMADGLTQQATATVEAISRTFDLGTALEQAVAMLANPANAIGESASRVTDPGLIATALQIQGSTGQVIGFSARGVAAGSARPLAGFPDEARRLREAAAAIEANPAATNRLRKLAGALAETIKATADAAGQYKAALDARAGAITALDAVLGQASQAAAQAAKGAEARFADALAATETASTRLLYALLASAVGTTLAGLVLATLLGGSIVRPILRLKDTIDDLARGNLAVEVRGTEGRDELGLIARAVAVLKDGAIERVRLEEAQAAEQSVRQRRADLVDRLVQDFEHRMSSSLSVVTAAAEELDVTARAMTDVAAGTDRQAVASSAAAEQTSANVQTVAAAAEEMVASLREIERQVLRSSEVAGAAAREAEATDAAMASLTQAAAKIGHAVTLINAIAAQTNLLALNATIEAARAGEAGRGFAVVAAEVKDLAGQTAKATDEIGSHIAAIQTASATACGAIAQIGRTIVAVNDITGTIAATVTEQTAATNEIARNASEAARGTQDVSATIAYVLASARDTGSAAAQVLAAAGELSAQSFTVKQDVDGFLDAIRAA</sequence>
<evidence type="ECO:0000256" key="3">
    <source>
        <dbReference type="PROSITE-ProRule" id="PRU00284"/>
    </source>
</evidence>
<dbReference type="SMART" id="SM00304">
    <property type="entry name" value="HAMP"/>
    <property type="match status" value="1"/>
</dbReference>
<dbReference type="PANTHER" id="PTHR32089:SF112">
    <property type="entry name" value="LYSOZYME-LIKE PROTEIN-RELATED"/>
    <property type="match status" value="1"/>
</dbReference>
<dbReference type="CDD" id="cd06225">
    <property type="entry name" value="HAMP"/>
    <property type="match status" value="1"/>
</dbReference>
<evidence type="ECO:0000256" key="2">
    <source>
        <dbReference type="ARBA" id="ARBA00029447"/>
    </source>
</evidence>
<dbReference type="SUPFAM" id="SSF58104">
    <property type="entry name" value="Methyl-accepting chemotaxis protein (MCP) signaling domain"/>
    <property type="match status" value="1"/>
</dbReference>
<reference evidence="6" key="2">
    <citation type="submission" date="2021-08" db="EMBL/GenBank/DDBJ databases">
        <authorList>
            <person name="Tani A."/>
            <person name="Ola A."/>
            <person name="Ogura Y."/>
            <person name="Katsura K."/>
            <person name="Hayashi T."/>
        </authorList>
    </citation>
    <scope>NUCLEOTIDE SEQUENCE</scope>
    <source>
        <strain evidence="6">DSM 17168</strain>
    </source>
</reference>
<dbReference type="Gene3D" id="1.10.287.950">
    <property type="entry name" value="Methyl-accepting chemotaxis protein"/>
    <property type="match status" value="1"/>
</dbReference>
<keyword evidence="1 3" id="KW-0807">Transducer</keyword>
<feature type="domain" description="Methyl-accepting transducer" evidence="4">
    <location>
        <begin position="397"/>
        <end position="619"/>
    </location>
</feature>
<evidence type="ECO:0000259" key="4">
    <source>
        <dbReference type="PROSITE" id="PS50111"/>
    </source>
</evidence>
<dbReference type="Proteomes" id="UP001055153">
    <property type="component" value="Unassembled WGS sequence"/>
</dbReference>
<dbReference type="Pfam" id="PF00672">
    <property type="entry name" value="HAMP"/>
    <property type="match status" value="1"/>
</dbReference>
<reference evidence="6" key="1">
    <citation type="journal article" date="2021" name="Front. Microbiol.">
        <title>Comprehensive Comparative Genomics and Phenotyping of Methylobacterium Species.</title>
        <authorList>
            <person name="Alessa O."/>
            <person name="Ogura Y."/>
            <person name="Fujitani Y."/>
            <person name="Takami H."/>
            <person name="Hayashi T."/>
            <person name="Sahin N."/>
            <person name="Tani A."/>
        </authorList>
    </citation>
    <scope>NUCLEOTIDE SEQUENCE</scope>
    <source>
        <strain evidence="6">DSM 17168</strain>
    </source>
</reference>
<accession>A0ABQ4SLA9</accession>
<dbReference type="InterPro" id="IPR004089">
    <property type="entry name" value="MCPsignal_dom"/>
</dbReference>
<feature type="domain" description="HAMP" evidence="5">
    <location>
        <begin position="304"/>
        <end position="357"/>
    </location>
</feature>
<dbReference type="PRINTS" id="PR00260">
    <property type="entry name" value="CHEMTRNSDUCR"/>
</dbReference>
<evidence type="ECO:0008006" key="8">
    <source>
        <dbReference type="Google" id="ProtNLM"/>
    </source>
</evidence>